<proteinExistence type="inferred from homology"/>
<dbReference type="STRING" id="1121881.SAMN02745225_01267"/>
<dbReference type="GO" id="GO:0008320">
    <property type="term" value="F:protein transmembrane transporter activity"/>
    <property type="evidence" value="ECO:0007669"/>
    <property type="project" value="UniProtKB-UniRule"/>
</dbReference>
<evidence type="ECO:0000256" key="2">
    <source>
        <dbReference type="ARBA" id="ARBA00022448"/>
    </source>
</evidence>
<accession>A0A1M4VBU2</accession>
<comment type="function">
    <text evidence="9">Part of the twin-arginine translocation (Tat) system that transports large folded proteins containing a characteristic twin-arginine motif in their signal peptide across membranes. TatA could form the protein-conducting channel of the Tat system.</text>
</comment>
<dbReference type="Pfam" id="PF02416">
    <property type="entry name" value="TatA_B_E"/>
    <property type="match status" value="1"/>
</dbReference>
<dbReference type="Proteomes" id="UP000184295">
    <property type="component" value="Unassembled WGS sequence"/>
</dbReference>
<evidence type="ECO:0000256" key="9">
    <source>
        <dbReference type="HAMAP-Rule" id="MF_00236"/>
    </source>
</evidence>
<organism evidence="11 12">
    <name type="scientific">Ferrithrix thermotolerans DSM 19514</name>
    <dbReference type="NCBI Taxonomy" id="1121881"/>
    <lineage>
        <taxon>Bacteria</taxon>
        <taxon>Bacillati</taxon>
        <taxon>Actinomycetota</taxon>
        <taxon>Acidimicrobiia</taxon>
        <taxon>Acidimicrobiales</taxon>
        <taxon>Acidimicrobiaceae</taxon>
        <taxon>Ferrithrix</taxon>
    </lineage>
</organism>
<comment type="subunit">
    <text evidence="9">The Tat system comprises two distinct complexes: a TatABC complex, containing multiple copies of TatA, TatB and TatC subunits, and a separate TatA complex, containing only TatA subunits. Substrates initially bind to the TatABC complex, which probably triggers association of the separate TatA complex to form the active translocon.</text>
</comment>
<evidence type="ECO:0000256" key="1">
    <source>
        <dbReference type="ARBA" id="ARBA00004162"/>
    </source>
</evidence>
<keyword evidence="7 9" id="KW-0811">Translocation</keyword>
<evidence type="ECO:0000256" key="7">
    <source>
        <dbReference type="ARBA" id="ARBA00023010"/>
    </source>
</evidence>
<sequence>MIFGELFSPTDLAVVVIVVLLLFGGKKLPQLARSLGTASSEFKKGLEETQKPGDKGTSQTNGDSNPTVKDS</sequence>
<dbReference type="GO" id="GO:0043953">
    <property type="term" value="P:protein transport by the Tat complex"/>
    <property type="evidence" value="ECO:0007669"/>
    <property type="project" value="UniProtKB-UniRule"/>
</dbReference>
<evidence type="ECO:0000256" key="5">
    <source>
        <dbReference type="ARBA" id="ARBA00022927"/>
    </source>
</evidence>
<dbReference type="Gene3D" id="1.20.5.3310">
    <property type="match status" value="1"/>
</dbReference>
<feature type="compositionally biased region" description="Polar residues" evidence="10">
    <location>
        <begin position="56"/>
        <end position="71"/>
    </location>
</feature>
<evidence type="ECO:0000313" key="11">
    <source>
        <dbReference type="EMBL" id="SHE66383.1"/>
    </source>
</evidence>
<keyword evidence="8 9" id="KW-0472">Membrane</keyword>
<dbReference type="NCBIfam" id="TIGR01411">
    <property type="entry name" value="tatAE"/>
    <property type="match status" value="1"/>
</dbReference>
<name>A0A1M4VBU2_9ACTN</name>
<dbReference type="PANTHER" id="PTHR42982">
    <property type="entry name" value="SEC-INDEPENDENT PROTEIN TRANSLOCASE PROTEIN TATA"/>
    <property type="match status" value="1"/>
</dbReference>
<comment type="subcellular location">
    <subcellularLocation>
        <location evidence="1 9">Cell membrane</location>
        <topology evidence="1 9">Single-pass membrane protein</topology>
    </subcellularLocation>
</comment>
<keyword evidence="6 9" id="KW-1133">Transmembrane helix</keyword>
<keyword evidence="2 9" id="KW-0813">Transport</keyword>
<dbReference type="InterPro" id="IPR006312">
    <property type="entry name" value="TatA/E"/>
</dbReference>
<evidence type="ECO:0000256" key="8">
    <source>
        <dbReference type="ARBA" id="ARBA00023136"/>
    </source>
</evidence>
<evidence type="ECO:0000256" key="3">
    <source>
        <dbReference type="ARBA" id="ARBA00022475"/>
    </source>
</evidence>
<feature type="compositionally biased region" description="Basic and acidic residues" evidence="10">
    <location>
        <begin position="43"/>
        <end position="54"/>
    </location>
</feature>
<dbReference type="HAMAP" id="MF_00236">
    <property type="entry name" value="TatA_E"/>
    <property type="match status" value="1"/>
</dbReference>
<dbReference type="EMBL" id="FQUL01000015">
    <property type="protein sequence ID" value="SHE66383.1"/>
    <property type="molecule type" value="Genomic_DNA"/>
</dbReference>
<protein>
    <recommendedName>
        <fullName evidence="9">Sec-independent protein translocase protein TatA</fullName>
    </recommendedName>
</protein>
<dbReference type="GO" id="GO:0033281">
    <property type="term" value="C:TAT protein transport complex"/>
    <property type="evidence" value="ECO:0007669"/>
    <property type="project" value="UniProtKB-UniRule"/>
</dbReference>
<keyword evidence="5 9" id="KW-0653">Protein transport</keyword>
<dbReference type="PANTHER" id="PTHR42982:SF1">
    <property type="entry name" value="SEC-INDEPENDENT PROTEIN TRANSLOCASE PROTEIN TATA"/>
    <property type="match status" value="1"/>
</dbReference>
<keyword evidence="4 9" id="KW-0812">Transmembrane</keyword>
<evidence type="ECO:0000313" key="12">
    <source>
        <dbReference type="Proteomes" id="UP000184295"/>
    </source>
</evidence>
<dbReference type="RefSeq" id="WP_072790100.1">
    <property type="nucleotide sequence ID" value="NZ_FQUL01000015.1"/>
</dbReference>
<reference evidence="12" key="1">
    <citation type="submission" date="2016-11" db="EMBL/GenBank/DDBJ databases">
        <authorList>
            <person name="Varghese N."/>
            <person name="Submissions S."/>
        </authorList>
    </citation>
    <scope>NUCLEOTIDE SEQUENCE [LARGE SCALE GENOMIC DNA]</scope>
    <source>
        <strain evidence="12">DSM 19514</strain>
    </source>
</reference>
<comment type="similarity">
    <text evidence="9">Belongs to the TatA/E family.</text>
</comment>
<keyword evidence="12" id="KW-1185">Reference proteome</keyword>
<evidence type="ECO:0000256" key="6">
    <source>
        <dbReference type="ARBA" id="ARBA00022989"/>
    </source>
</evidence>
<dbReference type="OrthoDB" id="5245156at2"/>
<dbReference type="AlphaFoldDB" id="A0A1M4VBU2"/>
<evidence type="ECO:0000256" key="10">
    <source>
        <dbReference type="SAM" id="MobiDB-lite"/>
    </source>
</evidence>
<evidence type="ECO:0000256" key="4">
    <source>
        <dbReference type="ARBA" id="ARBA00022692"/>
    </source>
</evidence>
<dbReference type="InterPro" id="IPR003369">
    <property type="entry name" value="TatA/B/E"/>
</dbReference>
<gene>
    <name evidence="9" type="primary">tatA</name>
    <name evidence="11" type="ORF">SAMN02745225_01267</name>
</gene>
<feature type="region of interest" description="Disordered" evidence="10">
    <location>
        <begin position="43"/>
        <end position="71"/>
    </location>
</feature>
<keyword evidence="3 9" id="KW-1003">Cell membrane</keyword>